<feature type="compositionally biased region" description="Pro residues" evidence="8">
    <location>
        <begin position="311"/>
        <end position="350"/>
    </location>
</feature>
<dbReference type="SUPFAM" id="SSF47912">
    <property type="entry name" value="Wiscott-Aldrich syndrome protein, WASP, C-terminal domain"/>
    <property type="match status" value="2"/>
</dbReference>
<proteinExistence type="predicted"/>
<evidence type="ECO:0000256" key="7">
    <source>
        <dbReference type="ARBA" id="ARBA00023242"/>
    </source>
</evidence>
<sequence>MSGHQPQRRQINVGSLLLTPQENEYLFNHLGRKCITLSSAVVQVFTADRNSSWSKRCCGVACLVKDNPNRSYFIRVFDIRDGKMMFEQELYNNFSIYFPKPYFITFAGDTCQVGLNFASEEETKRFHSHVSELLGKRQRKTEKRRDPLNGPSLPMATVDIKNPEINSVQRFHNNSQVNNIVHSSFPKREKKGGKGKRKRLTKADIGTPSNFQHIGHVGWDPNTGFDLNNLDPELKNLFDMCGISEAQLKDKETSKVIYDFIEKKGGVEAVKNELRRQGMAGLEYRLTVIIYTFCSNFKFLFFFSLFLSSAPPPPPSRGGPPPPPPHHRPPPPPPPPPPPGPPPPAPPPPMEANGGDSSLPSPGVGKSALLSQIREGTQLKKVEQKERPVSSTGRDALLDQIRQGIQLKPRDDNTDSSPSTPAPSAGIVGALMEVMQKRSKAIHSSDEDDDDEDDEDFEDDDEWDD</sequence>
<comment type="subcellular location">
    <subcellularLocation>
        <location evidence="2">Cytoplasm</location>
        <location evidence="2">Cytoskeleton</location>
    </subcellularLocation>
    <subcellularLocation>
        <location evidence="1">Nucleus</location>
    </subcellularLocation>
</comment>
<reference evidence="12" key="2">
    <citation type="submission" date="2025-09" db="UniProtKB">
        <authorList>
            <consortium name="Ensembl"/>
        </authorList>
    </citation>
    <scope>IDENTIFICATION</scope>
</reference>
<dbReference type="Pfam" id="PF02205">
    <property type="entry name" value="WH2"/>
    <property type="match status" value="2"/>
</dbReference>
<evidence type="ECO:0000259" key="10">
    <source>
        <dbReference type="PROSITE" id="PS50229"/>
    </source>
</evidence>
<dbReference type="CDD" id="cd01205">
    <property type="entry name" value="EVH1_WASP-like"/>
    <property type="match status" value="1"/>
</dbReference>
<dbReference type="GO" id="GO:0005856">
    <property type="term" value="C:cytoskeleton"/>
    <property type="evidence" value="ECO:0007669"/>
    <property type="project" value="UniProtKB-SubCell"/>
</dbReference>
<dbReference type="Gene3D" id="3.90.810.10">
    <property type="entry name" value="CRIB domain"/>
    <property type="match status" value="2"/>
</dbReference>
<organism evidence="12 13">
    <name type="scientific">Seriola lalandi dorsalis</name>
    <dbReference type="NCBI Taxonomy" id="1841481"/>
    <lineage>
        <taxon>Eukaryota</taxon>
        <taxon>Metazoa</taxon>
        <taxon>Chordata</taxon>
        <taxon>Craniata</taxon>
        <taxon>Vertebrata</taxon>
        <taxon>Euteleostomi</taxon>
        <taxon>Actinopterygii</taxon>
        <taxon>Neopterygii</taxon>
        <taxon>Teleostei</taxon>
        <taxon>Neoteleostei</taxon>
        <taxon>Acanthomorphata</taxon>
        <taxon>Carangaria</taxon>
        <taxon>Carangiformes</taxon>
        <taxon>Carangidae</taxon>
        <taxon>Seriola</taxon>
    </lineage>
</organism>
<feature type="domain" description="WH1" evidence="10">
    <location>
        <begin position="30"/>
        <end position="137"/>
    </location>
</feature>
<dbReference type="SMART" id="SM00285">
    <property type="entry name" value="PBD"/>
    <property type="match status" value="1"/>
</dbReference>
<dbReference type="Proteomes" id="UP000261360">
    <property type="component" value="Unplaced"/>
</dbReference>
<keyword evidence="4" id="KW-0597">Phosphoprotein</keyword>
<dbReference type="PROSITE" id="PS50229">
    <property type="entry name" value="WH1"/>
    <property type="match status" value="1"/>
</dbReference>
<dbReference type="PANTHER" id="PTHR11202">
    <property type="entry name" value="SPROUTY-RELATED, EVH1 DOMAIN-CONTAINING PROTEIN FAMILY MEMBER"/>
    <property type="match status" value="1"/>
</dbReference>
<evidence type="ECO:0000256" key="1">
    <source>
        <dbReference type="ARBA" id="ARBA00004123"/>
    </source>
</evidence>
<dbReference type="FunFam" id="2.30.29.30:FF:000130">
    <property type="entry name" value="neural Wiskott-Aldrich syndrome protein"/>
    <property type="match status" value="1"/>
</dbReference>
<evidence type="ECO:0000256" key="4">
    <source>
        <dbReference type="ARBA" id="ARBA00022553"/>
    </source>
</evidence>
<evidence type="ECO:0000313" key="12">
    <source>
        <dbReference type="Ensembl" id="ENSSLDP00000013286.1"/>
    </source>
</evidence>
<dbReference type="InterPro" id="IPR036936">
    <property type="entry name" value="CRIB_dom_sf"/>
</dbReference>
<dbReference type="Pfam" id="PF00568">
    <property type="entry name" value="WH1"/>
    <property type="match status" value="1"/>
</dbReference>
<feature type="domain" description="WH2" evidence="11">
    <location>
        <begin position="365"/>
        <end position="382"/>
    </location>
</feature>
<dbReference type="FunFam" id="3.90.810.10:FF:000003">
    <property type="entry name" value="Neural Wiskott-Aldrich syndrome protein-like"/>
    <property type="match status" value="1"/>
</dbReference>
<feature type="domain" description="CRIB" evidence="9">
    <location>
        <begin position="205"/>
        <end position="218"/>
    </location>
</feature>
<dbReference type="InterPro" id="IPR000095">
    <property type="entry name" value="CRIB_dom"/>
</dbReference>
<dbReference type="CDD" id="cd22074">
    <property type="entry name" value="WH2_N-WASP_r1"/>
    <property type="match status" value="1"/>
</dbReference>
<dbReference type="PROSITE" id="PS51082">
    <property type="entry name" value="WH2"/>
    <property type="match status" value="2"/>
</dbReference>
<dbReference type="AlphaFoldDB" id="A0A3B4XB31"/>
<evidence type="ECO:0000256" key="6">
    <source>
        <dbReference type="ARBA" id="ARBA00023212"/>
    </source>
</evidence>
<dbReference type="PROSITE" id="PS50108">
    <property type="entry name" value="CRIB"/>
    <property type="match status" value="1"/>
</dbReference>
<evidence type="ECO:0000256" key="5">
    <source>
        <dbReference type="ARBA" id="ARBA00022737"/>
    </source>
</evidence>
<protein>
    <submittedName>
        <fullName evidence="12">WASP like actin nucleation promoting factor</fullName>
    </submittedName>
</protein>
<dbReference type="PANTHER" id="PTHR11202:SF36">
    <property type="entry name" value="ACTIN NUCLEATION-PROMOTING FACTOR WASL"/>
    <property type="match status" value="1"/>
</dbReference>
<accession>A0A3B4XB31</accession>
<dbReference type="GO" id="GO:0003779">
    <property type="term" value="F:actin binding"/>
    <property type="evidence" value="ECO:0007669"/>
    <property type="project" value="InterPro"/>
</dbReference>
<feature type="domain" description="WH2" evidence="11">
    <location>
        <begin position="393"/>
        <end position="410"/>
    </location>
</feature>
<keyword evidence="3" id="KW-0963">Cytoplasm</keyword>
<dbReference type="CDD" id="cd22075">
    <property type="entry name" value="WH2_hN-WASP_r2_like"/>
    <property type="match status" value="1"/>
</dbReference>
<dbReference type="Ensembl" id="ENSSLDT00000013772.1">
    <property type="protein sequence ID" value="ENSSLDP00000013286.1"/>
    <property type="gene ID" value="ENSSLDG00000010577.1"/>
</dbReference>
<evidence type="ECO:0000256" key="8">
    <source>
        <dbReference type="SAM" id="MobiDB-lite"/>
    </source>
</evidence>
<keyword evidence="6" id="KW-0206">Cytoskeleton</keyword>
<dbReference type="GO" id="GO:0007015">
    <property type="term" value="P:actin filament organization"/>
    <property type="evidence" value="ECO:0007669"/>
    <property type="project" value="InterPro"/>
</dbReference>
<name>A0A3B4XB31_SERLL</name>
<dbReference type="SMART" id="SM00246">
    <property type="entry name" value="WH2"/>
    <property type="match status" value="2"/>
</dbReference>
<dbReference type="InterPro" id="IPR003124">
    <property type="entry name" value="WH2_dom"/>
</dbReference>
<keyword evidence="7" id="KW-0539">Nucleus</keyword>
<keyword evidence="5" id="KW-0677">Repeat</keyword>
<dbReference type="InterPro" id="IPR000697">
    <property type="entry name" value="WH1/EVH1_dom"/>
</dbReference>
<evidence type="ECO:0000313" key="13">
    <source>
        <dbReference type="Proteomes" id="UP000261360"/>
    </source>
</evidence>
<dbReference type="InterPro" id="IPR011026">
    <property type="entry name" value="WAS_C"/>
</dbReference>
<keyword evidence="13" id="KW-1185">Reference proteome</keyword>
<feature type="region of interest" description="Disordered" evidence="8">
    <location>
        <begin position="130"/>
        <end position="156"/>
    </location>
</feature>
<feature type="compositionally biased region" description="Acidic residues" evidence="8">
    <location>
        <begin position="446"/>
        <end position="465"/>
    </location>
</feature>
<dbReference type="Pfam" id="PF00786">
    <property type="entry name" value="PBD"/>
    <property type="match status" value="1"/>
</dbReference>
<evidence type="ECO:0000256" key="3">
    <source>
        <dbReference type="ARBA" id="ARBA00022490"/>
    </source>
</evidence>
<dbReference type="CDD" id="cd00132">
    <property type="entry name" value="CRIB"/>
    <property type="match status" value="1"/>
</dbReference>
<dbReference type="InterPro" id="IPR033927">
    <property type="entry name" value="WASPfam_EVH1"/>
</dbReference>
<dbReference type="Gene3D" id="2.30.29.30">
    <property type="entry name" value="Pleckstrin-homology domain (PH domain)/Phosphotyrosine-binding domain (PTB)"/>
    <property type="match status" value="1"/>
</dbReference>
<dbReference type="GO" id="GO:0005634">
    <property type="term" value="C:nucleus"/>
    <property type="evidence" value="ECO:0007669"/>
    <property type="project" value="UniProtKB-SubCell"/>
</dbReference>
<evidence type="ECO:0000259" key="11">
    <source>
        <dbReference type="PROSITE" id="PS51082"/>
    </source>
</evidence>
<evidence type="ECO:0000256" key="2">
    <source>
        <dbReference type="ARBA" id="ARBA00004245"/>
    </source>
</evidence>
<dbReference type="SMART" id="SM00461">
    <property type="entry name" value="WH1"/>
    <property type="match status" value="1"/>
</dbReference>
<feature type="compositionally biased region" description="Low complexity" evidence="8">
    <location>
        <begin position="415"/>
        <end position="425"/>
    </location>
</feature>
<evidence type="ECO:0000259" key="9">
    <source>
        <dbReference type="PROSITE" id="PS50108"/>
    </source>
</evidence>
<dbReference type="InterPro" id="IPR011993">
    <property type="entry name" value="PH-like_dom_sf"/>
</dbReference>
<dbReference type="GeneTree" id="ENSGT00730000110895"/>
<reference evidence="12" key="1">
    <citation type="submission" date="2025-08" db="UniProtKB">
        <authorList>
            <consortium name="Ensembl"/>
        </authorList>
    </citation>
    <scope>IDENTIFICATION</scope>
</reference>
<feature type="region of interest" description="Disordered" evidence="8">
    <location>
        <begin position="311"/>
        <end position="465"/>
    </location>
</feature>
<dbReference type="SUPFAM" id="SSF50729">
    <property type="entry name" value="PH domain-like"/>
    <property type="match status" value="1"/>
</dbReference>
<dbReference type="STRING" id="1841481.ENSSLDP00000013286"/>
<feature type="compositionally biased region" description="Basic and acidic residues" evidence="8">
    <location>
        <begin position="377"/>
        <end position="388"/>
    </location>
</feature>